<feature type="region of interest" description="Disordered" evidence="6">
    <location>
        <begin position="1494"/>
        <end position="1528"/>
    </location>
</feature>
<dbReference type="SMART" id="SM00487">
    <property type="entry name" value="DEXDc"/>
    <property type="match status" value="1"/>
</dbReference>
<evidence type="ECO:0000256" key="5">
    <source>
        <dbReference type="SAM" id="Coils"/>
    </source>
</evidence>
<dbReference type="PROSITE" id="PS51192">
    <property type="entry name" value="HELICASE_ATP_BIND_1"/>
    <property type="match status" value="1"/>
</dbReference>
<feature type="compositionally biased region" description="Polar residues" evidence="6">
    <location>
        <begin position="1884"/>
        <end position="1898"/>
    </location>
</feature>
<gene>
    <name evidence="10" type="ORF">QVD17_21606</name>
</gene>
<dbReference type="InterPro" id="IPR014001">
    <property type="entry name" value="Helicase_ATP-bd"/>
</dbReference>
<dbReference type="InterPro" id="IPR049730">
    <property type="entry name" value="SNF2/RAD54-like_C"/>
</dbReference>
<keyword evidence="4" id="KW-0539">Nucleus</keyword>
<evidence type="ECO:0008006" key="12">
    <source>
        <dbReference type="Google" id="ProtNLM"/>
    </source>
</evidence>
<organism evidence="10 11">
    <name type="scientific">Tagetes erecta</name>
    <name type="common">African marigold</name>
    <dbReference type="NCBI Taxonomy" id="13708"/>
    <lineage>
        <taxon>Eukaryota</taxon>
        <taxon>Viridiplantae</taxon>
        <taxon>Streptophyta</taxon>
        <taxon>Embryophyta</taxon>
        <taxon>Tracheophyta</taxon>
        <taxon>Spermatophyta</taxon>
        <taxon>Magnoliopsida</taxon>
        <taxon>eudicotyledons</taxon>
        <taxon>Gunneridae</taxon>
        <taxon>Pentapetalae</taxon>
        <taxon>asterids</taxon>
        <taxon>campanulids</taxon>
        <taxon>Asterales</taxon>
        <taxon>Asteraceae</taxon>
        <taxon>Asteroideae</taxon>
        <taxon>Heliantheae alliance</taxon>
        <taxon>Tageteae</taxon>
        <taxon>Tagetes</taxon>
    </lineage>
</organism>
<evidence type="ECO:0000256" key="4">
    <source>
        <dbReference type="ARBA" id="ARBA00023242"/>
    </source>
</evidence>
<dbReference type="Pfam" id="PF08880">
    <property type="entry name" value="QLQ"/>
    <property type="match status" value="1"/>
</dbReference>
<feature type="region of interest" description="Disordered" evidence="6">
    <location>
        <begin position="1841"/>
        <end position="1995"/>
    </location>
</feature>
<evidence type="ECO:0000256" key="3">
    <source>
        <dbReference type="ARBA" id="ARBA00023015"/>
    </source>
</evidence>
<feature type="compositionally biased region" description="Polar residues" evidence="6">
    <location>
        <begin position="494"/>
        <end position="512"/>
    </location>
</feature>
<feature type="region of interest" description="Disordered" evidence="6">
    <location>
        <begin position="1542"/>
        <end position="1723"/>
    </location>
</feature>
<feature type="domain" description="QLQ" evidence="9">
    <location>
        <begin position="341"/>
        <end position="377"/>
    </location>
</feature>
<feature type="domain" description="Helicase C-terminal" evidence="8">
    <location>
        <begin position="1179"/>
        <end position="1356"/>
    </location>
</feature>
<dbReference type="Gene3D" id="3.40.50.300">
    <property type="entry name" value="P-loop containing nucleotide triphosphate hydrolases"/>
    <property type="match status" value="1"/>
</dbReference>
<keyword evidence="5" id="KW-0175">Coiled coil</keyword>
<feature type="compositionally biased region" description="Gly residues" evidence="6">
    <location>
        <begin position="1"/>
        <end position="16"/>
    </location>
</feature>
<dbReference type="SMART" id="SM00297">
    <property type="entry name" value="BROMO"/>
    <property type="match status" value="1"/>
</dbReference>
<evidence type="ECO:0000313" key="11">
    <source>
        <dbReference type="Proteomes" id="UP001229421"/>
    </source>
</evidence>
<dbReference type="Gene3D" id="3.40.50.10810">
    <property type="entry name" value="Tandem AAA-ATPase domain"/>
    <property type="match status" value="1"/>
</dbReference>
<feature type="compositionally biased region" description="Polar residues" evidence="6">
    <location>
        <begin position="437"/>
        <end position="449"/>
    </location>
</feature>
<reference evidence="10" key="1">
    <citation type="journal article" date="2023" name="bioRxiv">
        <title>Improved chromosome-level genome assembly for marigold (Tagetes erecta).</title>
        <authorList>
            <person name="Jiang F."/>
            <person name="Yuan L."/>
            <person name="Wang S."/>
            <person name="Wang H."/>
            <person name="Xu D."/>
            <person name="Wang A."/>
            <person name="Fan W."/>
        </authorList>
    </citation>
    <scope>NUCLEOTIDE SEQUENCE</scope>
    <source>
        <strain evidence="10">WSJ</strain>
        <tissue evidence="10">Leaf</tissue>
    </source>
</reference>
<dbReference type="InterPro" id="IPR027417">
    <property type="entry name" value="P-loop_NTPase"/>
</dbReference>
<evidence type="ECO:0000256" key="6">
    <source>
        <dbReference type="SAM" id="MobiDB-lite"/>
    </source>
</evidence>
<dbReference type="GO" id="GO:0048731">
    <property type="term" value="P:system development"/>
    <property type="evidence" value="ECO:0007669"/>
    <property type="project" value="UniProtKB-ARBA"/>
</dbReference>
<comment type="caution">
    <text evidence="10">The sequence shown here is derived from an EMBL/GenBank/DDBJ whole genome shotgun (WGS) entry which is preliminary data.</text>
</comment>
<comment type="subcellular location">
    <subcellularLocation>
        <location evidence="1">Nucleus</location>
    </subcellularLocation>
</comment>
<feature type="compositionally biased region" description="Basic and acidic residues" evidence="6">
    <location>
        <begin position="1899"/>
        <end position="1909"/>
    </location>
</feature>
<feature type="compositionally biased region" description="Polar residues" evidence="6">
    <location>
        <begin position="308"/>
        <end position="340"/>
    </location>
</feature>
<dbReference type="InterPro" id="IPR001487">
    <property type="entry name" value="Bromodomain"/>
</dbReference>
<dbReference type="CDD" id="cd18793">
    <property type="entry name" value="SF2_C_SNF"/>
    <property type="match status" value="1"/>
</dbReference>
<dbReference type="SUPFAM" id="SSF52540">
    <property type="entry name" value="P-loop containing nucleoside triphosphate hydrolases"/>
    <property type="match status" value="2"/>
</dbReference>
<evidence type="ECO:0000259" key="7">
    <source>
        <dbReference type="PROSITE" id="PS51192"/>
    </source>
</evidence>
<dbReference type="InterPro" id="IPR038718">
    <property type="entry name" value="SNF2-like_sf"/>
</dbReference>
<dbReference type="GO" id="GO:0005634">
    <property type="term" value="C:nucleus"/>
    <property type="evidence" value="ECO:0007669"/>
    <property type="project" value="UniProtKB-SubCell"/>
</dbReference>
<feature type="compositionally biased region" description="Low complexity" evidence="6">
    <location>
        <begin position="1950"/>
        <end position="1965"/>
    </location>
</feature>
<dbReference type="InterPro" id="IPR014978">
    <property type="entry name" value="Gln-Leu-Gln_QLQ"/>
</dbReference>
<dbReference type="Gene3D" id="1.20.5.170">
    <property type="match status" value="1"/>
</dbReference>
<dbReference type="SMART" id="SM00951">
    <property type="entry name" value="QLQ"/>
    <property type="match status" value="1"/>
</dbReference>
<feature type="domain" description="Helicase ATP-binding" evidence="7">
    <location>
        <begin position="861"/>
        <end position="1026"/>
    </location>
</feature>
<feature type="compositionally biased region" description="Basic and acidic residues" evidence="6">
    <location>
        <begin position="404"/>
        <end position="416"/>
    </location>
</feature>
<feature type="compositionally biased region" description="Polar residues" evidence="6">
    <location>
        <begin position="237"/>
        <end position="278"/>
    </location>
</feature>
<evidence type="ECO:0000313" key="10">
    <source>
        <dbReference type="EMBL" id="KAK1420204.1"/>
    </source>
</evidence>
<feature type="compositionally biased region" description="Acidic residues" evidence="6">
    <location>
        <begin position="1494"/>
        <end position="1508"/>
    </location>
</feature>
<evidence type="ECO:0000259" key="8">
    <source>
        <dbReference type="PROSITE" id="PS51194"/>
    </source>
</evidence>
<feature type="compositionally biased region" description="Low complexity" evidence="6">
    <location>
        <begin position="279"/>
        <end position="297"/>
    </location>
</feature>
<evidence type="ECO:0000256" key="2">
    <source>
        <dbReference type="ARBA" id="ARBA00022801"/>
    </source>
</evidence>
<accession>A0AAD8KCJ3</accession>
<evidence type="ECO:0000256" key="1">
    <source>
        <dbReference type="ARBA" id="ARBA00004123"/>
    </source>
</evidence>
<dbReference type="PROSITE" id="PS51194">
    <property type="entry name" value="HELICASE_CTER"/>
    <property type="match status" value="1"/>
</dbReference>
<feature type="compositionally biased region" description="Low complexity" evidence="6">
    <location>
        <begin position="19"/>
        <end position="38"/>
    </location>
</feature>
<keyword evidence="3" id="KW-0805">Transcription regulation</keyword>
<feature type="compositionally biased region" description="Low complexity" evidence="6">
    <location>
        <begin position="48"/>
        <end position="63"/>
    </location>
</feature>
<feature type="compositionally biased region" description="Basic residues" evidence="6">
    <location>
        <begin position="1629"/>
        <end position="1639"/>
    </location>
</feature>
<dbReference type="SMART" id="SM00490">
    <property type="entry name" value="HELICc"/>
    <property type="match status" value="1"/>
</dbReference>
<feature type="compositionally biased region" description="Basic and acidic residues" evidence="6">
    <location>
        <begin position="1657"/>
        <end position="1671"/>
    </location>
</feature>
<feature type="compositionally biased region" description="Low complexity" evidence="6">
    <location>
        <begin position="1841"/>
        <end position="1859"/>
    </location>
</feature>
<feature type="region of interest" description="Disordered" evidence="6">
    <location>
        <begin position="171"/>
        <end position="190"/>
    </location>
</feature>
<dbReference type="GO" id="GO:0006355">
    <property type="term" value="P:regulation of DNA-templated transcription"/>
    <property type="evidence" value="ECO:0007669"/>
    <property type="project" value="InterPro"/>
</dbReference>
<dbReference type="PANTHER" id="PTHR10799">
    <property type="entry name" value="SNF2/RAD54 HELICASE FAMILY"/>
    <property type="match status" value="1"/>
</dbReference>
<proteinExistence type="predicted"/>
<dbReference type="FunFam" id="3.40.50.10810:FF:000017">
    <property type="entry name" value="ATP-dependent helicase BRM"/>
    <property type="match status" value="1"/>
</dbReference>
<dbReference type="Pfam" id="PF00271">
    <property type="entry name" value="Helicase_C"/>
    <property type="match status" value="1"/>
</dbReference>
<dbReference type="Pfam" id="PF00176">
    <property type="entry name" value="SNF2-rel_dom"/>
    <property type="match status" value="1"/>
</dbReference>
<keyword evidence="2" id="KW-0378">Hydrolase</keyword>
<feature type="region of interest" description="Disordered" evidence="6">
    <location>
        <begin position="237"/>
        <end position="340"/>
    </location>
</feature>
<protein>
    <recommendedName>
        <fullName evidence="12">ATP-dependent helicase BRM</fullName>
    </recommendedName>
</protein>
<name>A0AAD8KCJ3_TARER</name>
<dbReference type="InterPro" id="IPR001650">
    <property type="entry name" value="Helicase_C-like"/>
</dbReference>
<feature type="region of interest" description="Disordered" evidence="6">
    <location>
        <begin position="139"/>
        <end position="162"/>
    </location>
</feature>
<dbReference type="GO" id="GO:0016787">
    <property type="term" value="F:hydrolase activity"/>
    <property type="evidence" value="ECO:0007669"/>
    <property type="project" value="UniProtKB-KW"/>
</dbReference>
<evidence type="ECO:0000259" key="9">
    <source>
        <dbReference type="PROSITE" id="PS51666"/>
    </source>
</evidence>
<dbReference type="GO" id="GO:0005524">
    <property type="term" value="F:ATP binding"/>
    <property type="evidence" value="ECO:0007669"/>
    <property type="project" value="InterPro"/>
</dbReference>
<keyword evidence="3" id="KW-0804">Transcription</keyword>
<feature type="compositionally biased region" description="Polar residues" evidence="6">
    <location>
        <begin position="382"/>
        <end position="403"/>
    </location>
</feature>
<dbReference type="PROSITE" id="PS51666">
    <property type="entry name" value="QLQ"/>
    <property type="match status" value="1"/>
</dbReference>
<feature type="compositionally biased region" description="Polar residues" evidence="6">
    <location>
        <begin position="152"/>
        <end position="162"/>
    </location>
</feature>
<sequence length="1995" mass="225926">MQSGGGGVQHGGGGHGRNVVAGPPSSSASPSSSSSAVSTPQLGFDPMQQQQQQQQQRQSLQQQLLRNPEAREAMLAYQSGNMQGVLGGNIAQMQGQNRNQGFDQNMMNPVHPAYTQYALQNQQKPGLGMQAQQQIRMGTVVPSSKDPKLQDSDQGQSQNQKQFVTPTSVGQLMQGNNSIRPMSAPQASQNMTMAAQLQAMQALALERNIDLSLPQNANLVAQLIPLMQARMQKANETNMANDNSPRGNSSSDMGSTKTRQVIPTGHLGSTSNALPLNNSGLSQGGQSQVQGPDVGQQLPPRQPAPVNSGVSSMHLPQSSMNMGQGTQQMNRSSSQQKLPSAFTKQQLHVLKAQILAFRRIKKGEKTLPNELIQAIAPPPLEAQTQQSASHAGTSNVESQNQPDDQMRRLESNDKDLQAAASSSGMNNIKREGHEENTSTVSAQGTTSMQKDAPTVLPAKQEQEVELGVQKTSNISDRPIDKGKSVILEPGTVPDNVQSKRSLQAGNPPQTKDSGPKKYHGPLFDFPFFTRKHDAFGSSMMINSNNNLTLAYDLKDLISEEGIEVINKKRKENIEKINSLLAVNLERRRIRPDLVLRLQIEEKKLKLQDLQQRVRDEVDHQQQEIMAMPDRPYRKFIRLCERQRMELNRQVQAAQRAIREKQLKLIFQWRKKLLECHWAIRDARTQRNRGVAKYHEKMLREFSKRKDDDRSKRMEALKNNDVERYREILLEQQTSMPGEAAERYEVLSSFLSQTEEYLHKLGSKITAAKNQQEVEEAGIAAAAAARAQGLSEEEVRAAASCAREEVSIRNRFSEMNAPQDGSSVSKYYTLAHAVNERVIRQPSMLRCGTLRDYQLVGLQWMLSLYNNKLNGILADEMGLGKTVQVMALIAYLMEFKSNYGPHLIIVPNAVLVNWKSELHSWLPNVSCIYYVGNKDQRSKLFTQEVCHLKFNVLVTTYEFVMYDRSKLSRVDWKYIVIDEAQRMKDRESVLARDLDKYRCQRRLLLTGTPLQNDLKELWSLLNLLLPEVFDNRKAFHDWFSKPFSKEVAHNGEDDWLETEKKVIIIHRLHQILEPFMLRRRVEDVEGSLPPKISIILRCKMSAIQGAIYDWIKSTGTIRVDPEEEMRRAQKNPMHQTKTYKPLNNKCMELRKTCNHPLLNYPYFNDLSKDFLVQSCGKLWILDRILVKLQSTGHRVLLFSTMTKLLDILEEYLQWRRLVYRRIDGTTSLEDRESAIVDFNSPDTDCFIFLLSIRAAGRGLNLQTADTVIIYDPDPNPKNEEQAVARAHRIGQTREVKVIYMEAVVDKVSSHEKEDNFKNGGRVDSDDDLAGKDRYIGSIESLIRNNIQQYKIDMADEVINAGRFDQRTTHEERRSTLESLLRDEERYQETVHDVPSLREVNRMIARSEEEVELFDQMDEEFDWAEEMTRYDQVPKWLRAGTREVNTTIARLSKKPPKHMIFTENIENDVTDRRRGRYKDKKFPNYAELDDDIEEFSEATSEEVEDDDTVDANETPGTDKAQSEDDYPASNIRYEYPCEPIVTKLKEDGSTGSSSGSRKLVPPIATPSISSQKFGSLSALEGRPGSRSRRLHDDLEEGEITFSGDSHLEIKQSSSGTRDHDEVEDEQVLQPKIKRKRSIRLRPKQEKPSLLHGGNLPFQADRKTHVKTETEQKVTIDQTHPSLKTKKTPPPRKNSNKPNVDVVVRPTRGNPISAPPKETRTKMSEAIQRRCKNVITKIQRRIDKEGQQIIPLLTDLWKRTDGFGDSFLDFHKIELRVDRLDYNTVPDLIVDVQDMLKSGMQYFGFSHEVRSEARKVHDLFFDILKIAFPDTDFREARSALTFSSSVGASASGSSPRVVSVPPFGQPKRPKQALEVDPQPRSHPRGSGPSQRETRFGNNSNRDSTDPHDEPRPLTHPGELVICKKKRKDREKSVVKPGTNIGRELRSPGQTRLSQSQQGWSNNQSPQQGSGSGSGSGAGWANPVKRMRSDAGKRRPSHM</sequence>
<feature type="region of interest" description="Disordered" evidence="6">
    <location>
        <begin position="1"/>
        <end position="63"/>
    </location>
</feature>
<dbReference type="InterPro" id="IPR000330">
    <property type="entry name" value="SNF2_N"/>
</dbReference>
<feature type="coiled-coil region" evidence="5">
    <location>
        <begin position="599"/>
        <end position="663"/>
    </location>
</feature>
<dbReference type="EMBL" id="JAUHHV010000006">
    <property type="protein sequence ID" value="KAK1420204.1"/>
    <property type="molecule type" value="Genomic_DNA"/>
</dbReference>
<dbReference type="FunFam" id="3.40.50.300:FF:000762">
    <property type="entry name" value="ATP-dependent helicase BRM"/>
    <property type="match status" value="1"/>
</dbReference>
<feature type="region of interest" description="Disordered" evidence="6">
    <location>
        <begin position="381"/>
        <end position="518"/>
    </location>
</feature>
<dbReference type="Proteomes" id="UP001229421">
    <property type="component" value="Unassembled WGS sequence"/>
</dbReference>
<keyword evidence="11" id="KW-1185">Reference proteome</keyword>